<evidence type="ECO:0000256" key="7">
    <source>
        <dbReference type="ARBA" id="ARBA00023328"/>
    </source>
</evidence>
<dbReference type="OrthoDB" id="9445768at2759"/>
<organism evidence="10 11">
    <name type="scientific">Lomentospora prolificans</name>
    <dbReference type="NCBI Taxonomy" id="41688"/>
    <lineage>
        <taxon>Eukaryota</taxon>
        <taxon>Fungi</taxon>
        <taxon>Dikarya</taxon>
        <taxon>Ascomycota</taxon>
        <taxon>Pezizomycotina</taxon>
        <taxon>Sordariomycetes</taxon>
        <taxon>Hypocreomycetidae</taxon>
        <taxon>Microascales</taxon>
        <taxon>Microascaceae</taxon>
        <taxon>Lomentospora</taxon>
    </lineage>
</organism>
<evidence type="ECO:0000313" key="10">
    <source>
        <dbReference type="EMBL" id="PKS10571.1"/>
    </source>
</evidence>
<dbReference type="InParanoid" id="A0A2N3NDS8"/>
<dbReference type="GO" id="GO:0005634">
    <property type="term" value="C:nucleus"/>
    <property type="evidence" value="ECO:0007669"/>
    <property type="project" value="UniProtKB-SubCell"/>
</dbReference>
<feature type="region of interest" description="Disordered" evidence="9">
    <location>
        <begin position="236"/>
        <end position="267"/>
    </location>
</feature>
<gene>
    <name evidence="10" type="ORF">jhhlp_002325</name>
</gene>
<comment type="similarity">
    <text evidence="3">Belongs to the CENP-K/MCM22 family.</text>
</comment>
<evidence type="ECO:0000256" key="3">
    <source>
        <dbReference type="ARBA" id="ARBA00005795"/>
    </source>
</evidence>
<feature type="coiled-coil region" evidence="8">
    <location>
        <begin position="16"/>
        <end position="50"/>
    </location>
</feature>
<dbReference type="Proteomes" id="UP000233524">
    <property type="component" value="Unassembled WGS sequence"/>
</dbReference>
<keyword evidence="6" id="KW-0539">Nucleus</keyword>
<reference evidence="10 11" key="1">
    <citation type="journal article" date="2017" name="G3 (Bethesda)">
        <title>First Draft Genome Sequence of the Pathogenic Fungus Lomentospora prolificans (Formerly Scedosporium prolificans).</title>
        <authorList>
            <person name="Luo R."/>
            <person name="Zimin A."/>
            <person name="Workman R."/>
            <person name="Fan Y."/>
            <person name="Pertea G."/>
            <person name="Grossman N."/>
            <person name="Wear M.P."/>
            <person name="Jia B."/>
            <person name="Miller H."/>
            <person name="Casadevall A."/>
            <person name="Timp W."/>
            <person name="Zhang S.X."/>
            <person name="Salzberg S.L."/>
        </authorList>
    </citation>
    <scope>NUCLEOTIDE SEQUENCE [LARGE SCALE GENOMIC DNA]</scope>
    <source>
        <strain evidence="10 11">JHH-5317</strain>
    </source>
</reference>
<evidence type="ECO:0000313" key="11">
    <source>
        <dbReference type="Proteomes" id="UP000233524"/>
    </source>
</evidence>
<sequence>MSSQDERGDSRGELYKRNLDFTLKELQKQVREHEEELEKVRLQTGKAKRRIAPLIANSQCQLRAETSPCPETIQFPAAAATVMKQAFEDLAQSEPFLPFPDSVLPALLALRKTHQTILESRAYLESQQTTLADAKRQLDKSRAELDDQEALSAALKERIESLKKEQESEMEVTPEDVARERLNKLREERKHYDKETARLFKAYKKFVEDRLAPLLAAEELGGPVVSDMMDVDESDLAGGFDARGRPKKAKQNEDKRQRRLDDLWGGGEQANREDLDETLAAGAEMKKLTEDLLNQLIDAKGNTAASYVTIEKESAAARFLVRAKAAQFHPKDATRLRLIDFGREIDD</sequence>
<feature type="coiled-coil region" evidence="8">
    <location>
        <begin position="124"/>
        <end position="195"/>
    </location>
</feature>
<evidence type="ECO:0000256" key="9">
    <source>
        <dbReference type="SAM" id="MobiDB-lite"/>
    </source>
</evidence>
<dbReference type="EMBL" id="NLAX01000008">
    <property type="protein sequence ID" value="PKS10571.1"/>
    <property type="molecule type" value="Genomic_DNA"/>
</dbReference>
<evidence type="ECO:0000256" key="4">
    <source>
        <dbReference type="ARBA" id="ARBA00022454"/>
    </source>
</evidence>
<evidence type="ECO:0000256" key="5">
    <source>
        <dbReference type="ARBA" id="ARBA00023054"/>
    </source>
</evidence>
<dbReference type="PANTHER" id="PTHR14401:SF6">
    <property type="entry name" value="CENTROMERE PROTEIN K"/>
    <property type="match status" value="1"/>
</dbReference>
<dbReference type="PANTHER" id="PTHR14401">
    <property type="entry name" value="CENTROMERE PROTEIN K"/>
    <property type="match status" value="1"/>
</dbReference>
<dbReference type="GO" id="GO:0051382">
    <property type="term" value="P:kinetochore assembly"/>
    <property type="evidence" value="ECO:0007669"/>
    <property type="project" value="InterPro"/>
</dbReference>
<protein>
    <submittedName>
        <fullName evidence="10">Uncharacterized protein</fullName>
    </submittedName>
</protein>
<comment type="subcellular location">
    <subcellularLocation>
        <location evidence="2">Chromosome</location>
        <location evidence="2">Centromere</location>
    </subcellularLocation>
    <subcellularLocation>
        <location evidence="1">Nucleus</location>
    </subcellularLocation>
</comment>
<accession>A0A2N3NDS8</accession>
<dbReference type="GO" id="GO:0000775">
    <property type="term" value="C:chromosome, centromeric region"/>
    <property type="evidence" value="ECO:0007669"/>
    <property type="project" value="UniProtKB-SubCell"/>
</dbReference>
<evidence type="ECO:0000256" key="6">
    <source>
        <dbReference type="ARBA" id="ARBA00023242"/>
    </source>
</evidence>
<comment type="caution">
    <text evidence="10">The sequence shown here is derived from an EMBL/GenBank/DDBJ whole genome shotgun (WGS) entry which is preliminary data.</text>
</comment>
<evidence type="ECO:0000256" key="2">
    <source>
        <dbReference type="ARBA" id="ARBA00004584"/>
    </source>
</evidence>
<name>A0A2N3NDS8_9PEZI</name>
<proteinExistence type="inferred from homology"/>
<feature type="compositionally biased region" description="Basic and acidic residues" evidence="9">
    <location>
        <begin position="250"/>
        <end position="262"/>
    </location>
</feature>
<evidence type="ECO:0000256" key="1">
    <source>
        <dbReference type="ARBA" id="ARBA00004123"/>
    </source>
</evidence>
<keyword evidence="11" id="KW-1185">Reference proteome</keyword>
<dbReference type="GO" id="GO:0000070">
    <property type="term" value="P:mitotic sister chromatid segregation"/>
    <property type="evidence" value="ECO:0007669"/>
    <property type="project" value="TreeGrafter"/>
</dbReference>
<keyword evidence="4" id="KW-0158">Chromosome</keyword>
<dbReference type="InterPro" id="IPR020993">
    <property type="entry name" value="Centromere_CenpK"/>
</dbReference>
<dbReference type="VEuPathDB" id="FungiDB:jhhlp_002325"/>
<evidence type="ECO:0000256" key="8">
    <source>
        <dbReference type="SAM" id="Coils"/>
    </source>
</evidence>
<dbReference type="AlphaFoldDB" id="A0A2N3NDS8"/>
<keyword evidence="5 8" id="KW-0175">Coiled coil</keyword>
<keyword evidence="7" id="KW-0137">Centromere</keyword>